<accession>A0A6J7WBR7</accession>
<organism evidence="1">
    <name type="scientific">uncultured Caudovirales phage</name>
    <dbReference type="NCBI Taxonomy" id="2100421"/>
    <lineage>
        <taxon>Viruses</taxon>
        <taxon>Duplodnaviria</taxon>
        <taxon>Heunggongvirae</taxon>
        <taxon>Uroviricota</taxon>
        <taxon>Caudoviricetes</taxon>
        <taxon>Peduoviridae</taxon>
        <taxon>Maltschvirus</taxon>
        <taxon>Maltschvirus maltsch</taxon>
    </lineage>
</organism>
<proteinExistence type="predicted"/>
<reference evidence="1" key="1">
    <citation type="submission" date="2020-05" db="EMBL/GenBank/DDBJ databases">
        <authorList>
            <person name="Chiriac C."/>
            <person name="Salcher M."/>
            <person name="Ghai R."/>
            <person name="Kavagutti S V."/>
        </authorList>
    </citation>
    <scope>NUCLEOTIDE SEQUENCE</scope>
</reference>
<name>A0A6J7WBR7_9CAUD</name>
<dbReference type="EMBL" id="LR798224">
    <property type="protein sequence ID" value="CAB5194972.1"/>
    <property type="molecule type" value="Genomic_DNA"/>
</dbReference>
<gene>
    <name evidence="1" type="ORF">UFOVP176_48</name>
</gene>
<protein>
    <submittedName>
        <fullName evidence="1">Uncharacterized protein</fullName>
    </submittedName>
</protein>
<evidence type="ECO:0000313" key="1">
    <source>
        <dbReference type="EMBL" id="CAB5194972.1"/>
    </source>
</evidence>
<sequence length="108" mass="12709">MNQPHKHAELIKAWADGAPIQYRAVPHHGDWLDAPEHLIWEWHAEYRIKPKPDFSQIMDVYMNKMYQHYPDGFRERRSMIDNFALLGTMNLTFDGTTGQLKSAEIIND</sequence>